<dbReference type="InterPro" id="IPR041380">
    <property type="entry name" value="Acetyltransf_17"/>
</dbReference>
<evidence type="ECO:0000256" key="3">
    <source>
        <dbReference type="ARBA" id="ARBA00022679"/>
    </source>
</evidence>
<dbReference type="Pfam" id="PF13527">
    <property type="entry name" value="Acetyltransf_9"/>
    <property type="match status" value="1"/>
</dbReference>
<feature type="binding site" evidence="5">
    <location>
        <begin position="137"/>
        <end position="139"/>
    </location>
    <ligand>
        <name>acetyl-CoA</name>
        <dbReference type="ChEBI" id="CHEBI:57288"/>
    </ligand>
</feature>
<dbReference type="InterPro" id="IPR016181">
    <property type="entry name" value="Acyl_CoA_acyltransferase"/>
</dbReference>
<keyword evidence="4 5" id="KW-0012">Acyltransferase</keyword>
<dbReference type="InterPro" id="IPR000182">
    <property type="entry name" value="GNAT_dom"/>
</dbReference>
<dbReference type="InterPro" id="IPR025559">
    <property type="entry name" value="Eis_dom"/>
</dbReference>
<gene>
    <name evidence="5" type="primary">eis</name>
    <name evidence="7" type="ORF">B4U45_05115</name>
</gene>
<keyword evidence="2" id="KW-1036">Host cytoplasmic vesicle</keyword>
<reference evidence="7 8" key="1">
    <citation type="submission" date="2017-02" db="EMBL/GenBank/DDBJ databases">
        <title>Mycobacterium kansasii genomes.</title>
        <authorList>
            <person name="Borowka P."/>
            <person name="Strapagiel D."/>
            <person name="Marciniak B."/>
            <person name="Lach J."/>
            <person name="Bakula Z."/>
            <person name="Van Ingen J."/>
            <person name="Safianowska A."/>
            <person name="Brzostek A."/>
            <person name="Dziadek J."/>
            <person name="Jagielski T."/>
        </authorList>
    </citation>
    <scope>NUCLEOTIDE SEQUENCE [LARGE SCALE GENOMIC DNA]</scope>
    <source>
        <strain evidence="7 8">12MK</strain>
    </source>
</reference>
<dbReference type="InterPro" id="IPR051554">
    <property type="entry name" value="Acetyltransferase_Eis"/>
</dbReference>
<evidence type="ECO:0000313" key="8">
    <source>
        <dbReference type="Proteomes" id="UP000192335"/>
    </source>
</evidence>
<dbReference type="SUPFAM" id="SSF55729">
    <property type="entry name" value="Acyl-CoA N-acyltransferases (Nat)"/>
    <property type="match status" value="1"/>
</dbReference>
<feature type="binding site" evidence="5">
    <location>
        <begin position="173"/>
        <end position="174"/>
    </location>
    <ligand>
        <name>acetyl-CoA</name>
        <dbReference type="ChEBI" id="CHEBI:57288"/>
    </ligand>
</feature>
<proteinExistence type="inferred from homology"/>
<dbReference type="HAMAP" id="MF_01812">
    <property type="entry name" value="Eis"/>
    <property type="match status" value="1"/>
</dbReference>
<comment type="subunit">
    <text evidence="5">Homohexamer; trimer of dimers.</text>
</comment>
<dbReference type="Pfam" id="PF17668">
    <property type="entry name" value="Acetyltransf_17"/>
    <property type="match status" value="1"/>
</dbReference>
<evidence type="ECO:0000256" key="2">
    <source>
        <dbReference type="ARBA" id="ARBA00022488"/>
    </source>
</evidence>
<feature type="domain" description="N-acetyltransferase" evidence="6">
    <location>
        <begin position="59"/>
        <end position="206"/>
    </location>
</feature>
<dbReference type="Pfam" id="PF13530">
    <property type="entry name" value="SCP2_2"/>
    <property type="match status" value="1"/>
</dbReference>
<dbReference type="FunFam" id="3.40.630.30:FF:000112">
    <property type="entry name" value="N-acetyltransferase Eis"/>
    <property type="match status" value="1"/>
</dbReference>
<evidence type="ECO:0000256" key="1">
    <source>
        <dbReference type="ARBA" id="ARBA00009213"/>
    </source>
</evidence>
<dbReference type="GO" id="GO:0034069">
    <property type="term" value="F:aminoglycoside N-acetyltransferase activity"/>
    <property type="evidence" value="ECO:0007669"/>
    <property type="project" value="TreeGrafter"/>
</dbReference>
<dbReference type="PANTHER" id="PTHR37817">
    <property type="entry name" value="N-ACETYLTRANSFERASE EIS"/>
    <property type="match status" value="1"/>
</dbReference>
<name>A0A8E2LMG8_9MYCO</name>
<sequence>MFPVVHWITRSGRSVFIEGSFAGCDWTIIAAIFRCAGARVCARVGFVTVAVPKDLPTSLILRSPTEDDWPSMYFLAAASFPDFMGPRPANTWRSLIPADGAVVVCDGCDIVGMALYLDLRLTVPGGAVLQTAGLSFVAVAPTHRRRGVLRAMCAELHWRIADSGYPMAALYASEGGIYGRFGYGPATVLQELTLDRRFARFHLDAPDGGRVRLVNPAEHRDEFAAIYERWRQQVPGGLVRPDVLWEDALGECTNSPRGDARLFGFLHTDGYALYRVDASDQKLARVEELRAVTADAHISLWRALLGLDSMERVRVITHPDDPLAFLLTDTRLASPTFRQDGLWLRIMDIPAALEARGYCADLATVIGVSDGGRYRLQIRDGRASCSPTDAAADVVLGRDVLGSLYLGVHRASTLAAANRLRTKDSGLVSRLDAAFASYVPAQTAFEF</sequence>
<comment type="similarity">
    <text evidence="1 5">Belongs to the acetyltransferase Eis family.</text>
</comment>
<dbReference type="EC" id="2.3.1.-" evidence="5"/>
<organism evidence="7 8">
    <name type="scientific">Mycobacterium persicum</name>
    <dbReference type="NCBI Taxonomy" id="1487726"/>
    <lineage>
        <taxon>Bacteria</taxon>
        <taxon>Bacillati</taxon>
        <taxon>Actinomycetota</taxon>
        <taxon>Actinomycetes</taxon>
        <taxon>Mycobacteriales</taxon>
        <taxon>Mycobacteriaceae</taxon>
        <taxon>Mycobacterium</taxon>
    </lineage>
</organism>
<dbReference type="Gene3D" id="3.40.630.30">
    <property type="match status" value="2"/>
</dbReference>
<evidence type="ECO:0000256" key="5">
    <source>
        <dbReference type="HAMAP-Rule" id="MF_01812"/>
    </source>
</evidence>
<dbReference type="SUPFAM" id="SSF55718">
    <property type="entry name" value="SCP-like"/>
    <property type="match status" value="1"/>
</dbReference>
<dbReference type="OrthoDB" id="8399956at2"/>
<protein>
    <recommendedName>
        <fullName evidence="5">N-acetyltransferase Eis</fullName>
        <ecNumber evidence="5">2.3.1.-</ecNumber>
    </recommendedName>
</protein>
<evidence type="ECO:0000259" key="6">
    <source>
        <dbReference type="PROSITE" id="PS51186"/>
    </source>
</evidence>
<dbReference type="EMBL" id="MWQA01000001">
    <property type="protein sequence ID" value="ORC06108.1"/>
    <property type="molecule type" value="Genomic_DNA"/>
</dbReference>
<dbReference type="PANTHER" id="PTHR37817:SF1">
    <property type="entry name" value="N-ACETYLTRANSFERASE EIS"/>
    <property type="match status" value="1"/>
</dbReference>
<feature type="active site" description="Proton donor" evidence="5">
    <location>
        <position position="178"/>
    </location>
</feature>
<dbReference type="PROSITE" id="PS51186">
    <property type="entry name" value="GNAT"/>
    <property type="match status" value="1"/>
</dbReference>
<dbReference type="CDD" id="cd04301">
    <property type="entry name" value="NAT_SF"/>
    <property type="match status" value="1"/>
</dbReference>
<evidence type="ECO:0000256" key="4">
    <source>
        <dbReference type="ARBA" id="ARBA00023315"/>
    </source>
</evidence>
<dbReference type="InterPro" id="IPR036527">
    <property type="entry name" value="SCP2_sterol-bd_dom_sf"/>
</dbReference>
<dbReference type="InterPro" id="IPR022902">
    <property type="entry name" value="NAcTrfase_Eis"/>
</dbReference>
<feature type="binding site" evidence="5">
    <location>
        <begin position="145"/>
        <end position="150"/>
    </location>
    <ligand>
        <name>acetyl-CoA</name>
        <dbReference type="ChEBI" id="CHEBI:57288"/>
    </ligand>
</feature>
<keyword evidence="3 5" id="KW-0808">Transferase</keyword>
<dbReference type="Proteomes" id="UP000192335">
    <property type="component" value="Unassembled WGS sequence"/>
</dbReference>
<feature type="active site" description="Proton acceptor; via carboxylate" evidence="5">
    <location>
        <position position="447"/>
    </location>
</feature>
<dbReference type="GO" id="GO:0030649">
    <property type="term" value="P:aminoglycoside antibiotic catabolic process"/>
    <property type="evidence" value="ECO:0007669"/>
    <property type="project" value="TreeGrafter"/>
</dbReference>
<accession>A0A8E2LMG8</accession>
<evidence type="ECO:0000313" key="7">
    <source>
        <dbReference type="EMBL" id="ORC06108.1"/>
    </source>
</evidence>
<dbReference type="Gene3D" id="3.30.1050.10">
    <property type="entry name" value="SCP2 sterol-binding domain"/>
    <property type="match status" value="1"/>
</dbReference>
<comment type="caution">
    <text evidence="7">The sequence shown here is derived from an EMBL/GenBank/DDBJ whole genome shotgun (WGS) entry which is preliminary data.</text>
</comment>
<dbReference type="AlphaFoldDB" id="A0A8E2LMG8"/>
<dbReference type="NCBIfam" id="NF002367">
    <property type="entry name" value="PRK01346.1-4"/>
    <property type="match status" value="1"/>
</dbReference>